<reference evidence="2" key="2">
    <citation type="submission" date="2015-06" db="UniProtKB">
        <authorList>
            <consortium name="EnsemblProtists"/>
        </authorList>
    </citation>
    <scope>IDENTIFICATION</scope>
    <source>
        <strain evidence="2">Emoy2</strain>
    </source>
</reference>
<name>M4BIZ7_HYAAE</name>
<evidence type="ECO:0000256" key="1">
    <source>
        <dbReference type="SAM" id="MobiDB-lite"/>
    </source>
</evidence>
<dbReference type="VEuPathDB" id="FungiDB:HpaG806374"/>
<dbReference type="InParanoid" id="M4BIZ7"/>
<feature type="compositionally biased region" description="Polar residues" evidence="1">
    <location>
        <begin position="144"/>
        <end position="154"/>
    </location>
</feature>
<evidence type="ECO:0000313" key="3">
    <source>
        <dbReference type="Proteomes" id="UP000011713"/>
    </source>
</evidence>
<dbReference type="EnsemblProtists" id="HpaT806374">
    <property type="protein sequence ID" value="HpaP806374"/>
    <property type="gene ID" value="HpaG806374"/>
</dbReference>
<feature type="region of interest" description="Disordered" evidence="1">
    <location>
        <begin position="144"/>
        <end position="168"/>
    </location>
</feature>
<evidence type="ECO:0000313" key="2">
    <source>
        <dbReference type="EnsemblProtists" id="HpaP806374"/>
    </source>
</evidence>
<dbReference type="HOGENOM" id="CLU_607584_0_0_1"/>
<organism evidence="2 3">
    <name type="scientific">Hyaloperonospora arabidopsidis (strain Emoy2)</name>
    <name type="common">Downy mildew agent</name>
    <name type="synonym">Peronospora arabidopsidis</name>
    <dbReference type="NCBI Taxonomy" id="559515"/>
    <lineage>
        <taxon>Eukaryota</taxon>
        <taxon>Sar</taxon>
        <taxon>Stramenopiles</taxon>
        <taxon>Oomycota</taxon>
        <taxon>Peronosporomycetes</taxon>
        <taxon>Peronosporales</taxon>
        <taxon>Peronosporaceae</taxon>
        <taxon>Hyaloperonospora</taxon>
    </lineage>
</organism>
<protein>
    <submittedName>
        <fullName evidence="2">Uncharacterized protein</fullName>
    </submittedName>
</protein>
<proteinExistence type="predicted"/>
<dbReference type="Proteomes" id="UP000011713">
    <property type="component" value="Unassembled WGS sequence"/>
</dbReference>
<dbReference type="OMA" id="MPSHEST"/>
<accession>M4BIZ7</accession>
<keyword evidence="3" id="KW-1185">Reference proteome</keyword>
<dbReference type="AlphaFoldDB" id="M4BIZ7"/>
<dbReference type="EMBL" id="JH598306">
    <property type="status" value="NOT_ANNOTATED_CDS"/>
    <property type="molecule type" value="Genomic_DNA"/>
</dbReference>
<sequence length="451" mass="50876">MDVALAKKKIRWYLEEYAKSTSGRSDLVHVHNWSGCEIIGLAANILRRDIYVLAQEETTGKDCSCSLYRASSFTRRSKIIEREEQLVLTADEFYQQSALNKQRAGRPVPLVLRYRNSHYSDFVHLRITLPLFPGGSSFDPAGITRSQSAESDVSMTEDMEDVPDEPKLDTSEGLAVRHYSDHFDHKAAVSPRIHMSELRVHSRQLPIPHSLKPIIDQIFGSHRPERFSALFNFLTATVPELGIVDQQRLASVDMTDITNIEAVQLKQQHHMGTCVLLQWQSLVHEVKGKLLRNDPIEQKPSVREMGDDNRNDTVVAITDQAIHESRAQALITTHAHRSSCPGVSTEQTTLVVVDEKGASRGRLANQHDELVVTYPKKAATATTAIARPELPLLTNGTWQDMWLSLGKTWPAHIRDKFPTLQSTTEKWKRAVSAAMSRLCCCFKIFHTRIPS</sequence>
<reference evidence="3" key="1">
    <citation type="journal article" date="2010" name="Science">
        <title>Signatures of adaptation to obligate biotrophy in the Hyaloperonospora arabidopsidis genome.</title>
        <authorList>
            <person name="Baxter L."/>
            <person name="Tripathy S."/>
            <person name="Ishaque N."/>
            <person name="Boot N."/>
            <person name="Cabral A."/>
            <person name="Kemen E."/>
            <person name="Thines M."/>
            <person name="Ah-Fong A."/>
            <person name="Anderson R."/>
            <person name="Badejoko W."/>
            <person name="Bittner-Eddy P."/>
            <person name="Boore J.L."/>
            <person name="Chibucos M.C."/>
            <person name="Coates M."/>
            <person name="Dehal P."/>
            <person name="Delehaunty K."/>
            <person name="Dong S."/>
            <person name="Downton P."/>
            <person name="Dumas B."/>
            <person name="Fabro G."/>
            <person name="Fronick C."/>
            <person name="Fuerstenberg S.I."/>
            <person name="Fulton L."/>
            <person name="Gaulin E."/>
            <person name="Govers F."/>
            <person name="Hughes L."/>
            <person name="Humphray S."/>
            <person name="Jiang R.H."/>
            <person name="Judelson H."/>
            <person name="Kamoun S."/>
            <person name="Kyung K."/>
            <person name="Meijer H."/>
            <person name="Minx P."/>
            <person name="Morris P."/>
            <person name="Nelson J."/>
            <person name="Phuntumart V."/>
            <person name="Qutob D."/>
            <person name="Rehmany A."/>
            <person name="Rougon-Cardoso A."/>
            <person name="Ryden P."/>
            <person name="Torto-Alalibo T."/>
            <person name="Studholme D."/>
            <person name="Wang Y."/>
            <person name="Win J."/>
            <person name="Wood J."/>
            <person name="Clifton S.W."/>
            <person name="Rogers J."/>
            <person name="Van den Ackerveken G."/>
            <person name="Jones J.D."/>
            <person name="McDowell J.M."/>
            <person name="Beynon J."/>
            <person name="Tyler B.M."/>
        </authorList>
    </citation>
    <scope>NUCLEOTIDE SEQUENCE [LARGE SCALE GENOMIC DNA]</scope>
    <source>
        <strain evidence="3">Emoy2</strain>
    </source>
</reference>